<dbReference type="AlphaFoldDB" id="A0A6A6P973"/>
<dbReference type="GO" id="GO:0006412">
    <property type="term" value="P:translation"/>
    <property type="evidence" value="ECO:0007669"/>
    <property type="project" value="TreeGrafter"/>
</dbReference>
<evidence type="ECO:0000256" key="6">
    <source>
        <dbReference type="ARBA" id="ARBA00023274"/>
    </source>
</evidence>
<dbReference type="GO" id="GO:0003735">
    <property type="term" value="F:structural constituent of ribosome"/>
    <property type="evidence" value="ECO:0007669"/>
    <property type="project" value="InterPro"/>
</dbReference>
<keyword evidence="3" id="KW-0809">Transit peptide</keyword>
<dbReference type="GO" id="GO:0005762">
    <property type="term" value="C:mitochondrial large ribosomal subunit"/>
    <property type="evidence" value="ECO:0007669"/>
    <property type="project" value="InterPro"/>
</dbReference>
<dbReference type="OrthoDB" id="408933at2759"/>
<evidence type="ECO:0000256" key="2">
    <source>
        <dbReference type="ARBA" id="ARBA00010152"/>
    </source>
</evidence>
<keyword evidence="4 7" id="KW-0689">Ribosomal protein</keyword>
<reference evidence="7" key="1">
    <citation type="journal article" date="2020" name="Stud. Mycol.">
        <title>101 Dothideomycetes genomes: a test case for predicting lifestyles and emergence of pathogens.</title>
        <authorList>
            <person name="Haridas S."/>
            <person name="Albert R."/>
            <person name="Binder M."/>
            <person name="Bloem J."/>
            <person name="Labutti K."/>
            <person name="Salamov A."/>
            <person name="Andreopoulos B."/>
            <person name="Baker S."/>
            <person name="Barry K."/>
            <person name="Bills G."/>
            <person name="Bluhm B."/>
            <person name="Cannon C."/>
            <person name="Castanera R."/>
            <person name="Culley D."/>
            <person name="Daum C."/>
            <person name="Ezra D."/>
            <person name="Gonzalez J."/>
            <person name="Henrissat B."/>
            <person name="Kuo A."/>
            <person name="Liang C."/>
            <person name="Lipzen A."/>
            <person name="Lutzoni F."/>
            <person name="Magnuson J."/>
            <person name="Mondo S."/>
            <person name="Nolan M."/>
            <person name="Ohm R."/>
            <person name="Pangilinan J."/>
            <person name="Park H.-J."/>
            <person name="Ramirez L."/>
            <person name="Alfaro M."/>
            <person name="Sun H."/>
            <person name="Tritt A."/>
            <person name="Yoshinaga Y."/>
            <person name="Zwiers L.-H."/>
            <person name="Turgeon B."/>
            <person name="Goodwin S."/>
            <person name="Spatafora J."/>
            <person name="Crous P."/>
            <person name="Grigoriev I."/>
        </authorList>
    </citation>
    <scope>NUCLEOTIDE SEQUENCE</scope>
    <source>
        <strain evidence="7">ATCC 16933</strain>
    </source>
</reference>
<dbReference type="PANTHER" id="PTHR21338:SF0">
    <property type="entry name" value="LARGE RIBOSOMAL SUBUNIT PROTEIN ML41"/>
    <property type="match status" value="1"/>
</dbReference>
<evidence type="ECO:0000256" key="4">
    <source>
        <dbReference type="ARBA" id="ARBA00022980"/>
    </source>
</evidence>
<dbReference type="InterPro" id="IPR019189">
    <property type="entry name" value="Ribosomal_mL41"/>
</dbReference>
<dbReference type="Pfam" id="PF09809">
    <property type="entry name" value="MRP-L27"/>
    <property type="match status" value="1"/>
</dbReference>
<evidence type="ECO:0000256" key="5">
    <source>
        <dbReference type="ARBA" id="ARBA00023128"/>
    </source>
</evidence>
<dbReference type="Proteomes" id="UP000799766">
    <property type="component" value="Unassembled WGS sequence"/>
</dbReference>
<dbReference type="EMBL" id="MU001673">
    <property type="protein sequence ID" value="KAF2460541.1"/>
    <property type="molecule type" value="Genomic_DNA"/>
</dbReference>
<accession>A0A6A6P973</accession>
<protein>
    <submittedName>
        <fullName evidence="7">Mitochondrial ribosomal protein L27-domain-containing protein</fullName>
    </submittedName>
</protein>
<organism evidence="7 8">
    <name type="scientific">Lineolata rhizophorae</name>
    <dbReference type="NCBI Taxonomy" id="578093"/>
    <lineage>
        <taxon>Eukaryota</taxon>
        <taxon>Fungi</taxon>
        <taxon>Dikarya</taxon>
        <taxon>Ascomycota</taxon>
        <taxon>Pezizomycotina</taxon>
        <taxon>Dothideomycetes</taxon>
        <taxon>Dothideomycetes incertae sedis</taxon>
        <taxon>Lineolatales</taxon>
        <taxon>Lineolataceae</taxon>
        <taxon>Lineolata</taxon>
    </lineage>
</organism>
<dbReference type="PANTHER" id="PTHR21338">
    <property type="entry name" value="MITOCHONDRIAL RIBOSOMAL PROTEIN L41"/>
    <property type="match status" value="1"/>
</dbReference>
<name>A0A6A6P973_9PEZI</name>
<proteinExistence type="inferred from homology"/>
<evidence type="ECO:0000313" key="8">
    <source>
        <dbReference type="Proteomes" id="UP000799766"/>
    </source>
</evidence>
<sequence>MFKPTAALLGGLRRLPLTTKQVPRGYYKGNRTGAMGRHTKHGRYVLNYMKIRTYVVPNLEDFVLTPFVTKRIERPKGYFEGESPTSARLYLQRWKQENGYT</sequence>
<keyword evidence="6" id="KW-0687">Ribonucleoprotein</keyword>
<keyword evidence="5" id="KW-0496">Mitochondrion</keyword>
<evidence type="ECO:0000256" key="1">
    <source>
        <dbReference type="ARBA" id="ARBA00004173"/>
    </source>
</evidence>
<comment type="subcellular location">
    <subcellularLocation>
        <location evidence="1">Mitochondrion</location>
    </subcellularLocation>
</comment>
<gene>
    <name evidence="7" type="ORF">BDY21DRAFT_280662</name>
</gene>
<evidence type="ECO:0000256" key="3">
    <source>
        <dbReference type="ARBA" id="ARBA00022946"/>
    </source>
</evidence>
<keyword evidence="8" id="KW-1185">Reference proteome</keyword>
<comment type="similarity">
    <text evidence="2">Belongs to the mitochondrion-specific ribosomal protein mL41 family.</text>
</comment>
<evidence type="ECO:0000313" key="7">
    <source>
        <dbReference type="EMBL" id="KAF2460541.1"/>
    </source>
</evidence>